<evidence type="ECO:0000313" key="8">
    <source>
        <dbReference type="EMBL" id="KMU91749.1"/>
    </source>
</evidence>
<sequence length="402" mass="45528">MRIPLWSWAQTANWFELSKPAISTGLWIGLRHHALLQVDKACAPVWGGRPGRDLRPLKQNCSANLERIESNNHFFCYTSGRWLYNEPLQLKKRYVRFNVPALQQIAGRIASSRCVEMTKIPEGLYNKVFSLRMENGREILARIPNPNAGHPQRVVASEVATLDFLRNVLDIPVPRVLSWSSPSQPNPVGAEYIFMERVKGRQLSEVWGAMSEAQHFGLVKSLVEIEQKLVDVKFALHGSLYYKSTCYRGRNVVDPTEPANEVTSDFVIGGTAQEYFSFVANREIVVIQYMAASRSQHHVCSIVRDTTTDGDEHVHPSCTVSYECCLTYYHHKKLFFSALLHHDLHSDNIFVDSSAPTKNSCIIDWQAVYTAPLFLQAKIPSFFDCDDPSPCGAVQPKLPKDF</sequence>
<dbReference type="PANTHER" id="PTHR36091">
    <property type="entry name" value="ALTERED INHERITANCE OF MITOCHONDRIA PROTEIN 9, MITOCHONDRIAL"/>
    <property type="match status" value="1"/>
</dbReference>
<accession>A0A0J8S5X7</accession>
<reference evidence="9" key="1">
    <citation type="journal article" date="2010" name="Genome Res.">
        <title>Population genomic sequencing of Coccidioides fungi reveals recent hybridization and transposon control.</title>
        <authorList>
            <person name="Neafsey D.E."/>
            <person name="Barker B.M."/>
            <person name="Sharpton T.J."/>
            <person name="Stajich J.E."/>
            <person name="Park D.J."/>
            <person name="Whiston E."/>
            <person name="Hung C.-Y."/>
            <person name="McMahan C."/>
            <person name="White J."/>
            <person name="Sykes S."/>
            <person name="Heiman D."/>
            <person name="Young S."/>
            <person name="Zeng Q."/>
            <person name="Abouelleil A."/>
            <person name="Aftuck L."/>
            <person name="Bessette D."/>
            <person name="Brown A."/>
            <person name="FitzGerald M."/>
            <person name="Lui A."/>
            <person name="Macdonald J.P."/>
            <person name="Priest M."/>
            <person name="Orbach M.J."/>
            <person name="Galgiani J.N."/>
            <person name="Kirkland T.N."/>
            <person name="Cole G.T."/>
            <person name="Birren B.W."/>
            <person name="Henn M.R."/>
            <person name="Taylor J.W."/>
            <person name="Rounsley S.D."/>
        </authorList>
    </citation>
    <scope>NUCLEOTIDE SEQUENCE [LARGE SCALE GENOMIC DNA]</scope>
    <source>
        <strain evidence="9">H538.4</strain>
    </source>
</reference>
<gene>
    <name evidence="8" type="ORF">CIHG_09556</name>
</gene>
<evidence type="ECO:0000256" key="2">
    <source>
        <dbReference type="ARBA" id="ARBA00005543"/>
    </source>
</evidence>
<protein>
    <recommendedName>
        <fullName evidence="3">Altered inheritance of mitochondria protein 9, mitochondrial</fullName>
    </recommendedName>
    <alternativeName>
        <fullName evidence="6">Found in mitochondrial proteome protein 29</fullName>
    </alternativeName>
</protein>
<dbReference type="InterPro" id="IPR002575">
    <property type="entry name" value="Aminoglycoside_PTrfase"/>
</dbReference>
<evidence type="ECO:0000259" key="7">
    <source>
        <dbReference type="Pfam" id="PF01636"/>
    </source>
</evidence>
<dbReference type="InterPro" id="IPR051035">
    <property type="entry name" value="Mito_inheritance_9"/>
</dbReference>
<evidence type="ECO:0000256" key="5">
    <source>
        <dbReference type="ARBA" id="ARBA00023128"/>
    </source>
</evidence>
<comment type="similarity">
    <text evidence="2">Belongs to the AIM9 family.</text>
</comment>
<dbReference type="VEuPathDB" id="FungiDB:CIHG_09556"/>
<dbReference type="EMBL" id="DS017042">
    <property type="protein sequence ID" value="KMU91749.1"/>
    <property type="molecule type" value="Genomic_DNA"/>
</dbReference>
<keyword evidence="4" id="KW-0809">Transit peptide</keyword>
<dbReference type="SUPFAM" id="SSF56112">
    <property type="entry name" value="Protein kinase-like (PK-like)"/>
    <property type="match status" value="1"/>
</dbReference>
<comment type="subcellular location">
    <subcellularLocation>
        <location evidence="1">Mitochondrion</location>
    </subcellularLocation>
</comment>
<dbReference type="Pfam" id="PF01636">
    <property type="entry name" value="APH"/>
    <property type="match status" value="1"/>
</dbReference>
<evidence type="ECO:0000256" key="6">
    <source>
        <dbReference type="ARBA" id="ARBA00031849"/>
    </source>
</evidence>
<organism evidence="8 9">
    <name type="scientific">Coccidioides immitis H538.4</name>
    <dbReference type="NCBI Taxonomy" id="396776"/>
    <lineage>
        <taxon>Eukaryota</taxon>
        <taxon>Fungi</taxon>
        <taxon>Dikarya</taxon>
        <taxon>Ascomycota</taxon>
        <taxon>Pezizomycotina</taxon>
        <taxon>Eurotiomycetes</taxon>
        <taxon>Eurotiomycetidae</taxon>
        <taxon>Onygenales</taxon>
        <taxon>Onygenaceae</taxon>
        <taxon>Coccidioides</taxon>
    </lineage>
</organism>
<evidence type="ECO:0000313" key="9">
    <source>
        <dbReference type="Proteomes" id="UP000054563"/>
    </source>
</evidence>
<evidence type="ECO:0000256" key="1">
    <source>
        <dbReference type="ARBA" id="ARBA00004173"/>
    </source>
</evidence>
<dbReference type="PANTHER" id="PTHR36091:SF1">
    <property type="entry name" value="ALTERED INHERITANCE OF MITOCHONDRIA PROTEIN 9, MITOCHONDRIAL"/>
    <property type="match status" value="1"/>
</dbReference>
<dbReference type="AlphaFoldDB" id="A0A0J8S5X7"/>
<keyword evidence="5" id="KW-0496">Mitochondrion</keyword>
<dbReference type="InterPro" id="IPR011009">
    <property type="entry name" value="Kinase-like_dom_sf"/>
</dbReference>
<dbReference type="OrthoDB" id="2906425at2759"/>
<dbReference type="Proteomes" id="UP000054563">
    <property type="component" value="Unassembled WGS sequence"/>
</dbReference>
<name>A0A0J8S5X7_COCIT</name>
<dbReference type="GO" id="GO:0005739">
    <property type="term" value="C:mitochondrion"/>
    <property type="evidence" value="ECO:0007669"/>
    <property type="project" value="UniProtKB-SubCell"/>
</dbReference>
<evidence type="ECO:0000256" key="4">
    <source>
        <dbReference type="ARBA" id="ARBA00022946"/>
    </source>
</evidence>
<dbReference type="STRING" id="396776.A0A0J8S5X7"/>
<proteinExistence type="inferred from homology"/>
<dbReference type="Gene3D" id="3.30.200.20">
    <property type="entry name" value="Phosphorylase Kinase, domain 1"/>
    <property type="match status" value="1"/>
</dbReference>
<evidence type="ECO:0000256" key="3">
    <source>
        <dbReference type="ARBA" id="ARBA00016197"/>
    </source>
</evidence>
<feature type="domain" description="Aminoglycoside phosphotransferase" evidence="7">
    <location>
        <begin position="117"/>
        <end position="229"/>
    </location>
</feature>